<dbReference type="RefSeq" id="WP_091983387.1">
    <property type="nucleotide sequence ID" value="NZ_FOLO01000013.1"/>
</dbReference>
<gene>
    <name evidence="2" type="ORF">SAMN02745724_02063</name>
</gene>
<dbReference type="PROSITE" id="PS50005">
    <property type="entry name" value="TPR"/>
    <property type="match status" value="1"/>
</dbReference>
<feature type="repeat" description="TPR" evidence="1">
    <location>
        <begin position="215"/>
        <end position="248"/>
    </location>
</feature>
<organism evidence="2 3">
    <name type="scientific">Pseudoalteromonas denitrificans DSM 6059</name>
    <dbReference type="NCBI Taxonomy" id="1123010"/>
    <lineage>
        <taxon>Bacteria</taxon>
        <taxon>Pseudomonadati</taxon>
        <taxon>Pseudomonadota</taxon>
        <taxon>Gammaproteobacteria</taxon>
        <taxon>Alteromonadales</taxon>
        <taxon>Pseudoalteromonadaceae</taxon>
        <taxon>Pseudoalteromonas</taxon>
    </lineage>
</organism>
<keyword evidence="3" id="KW-1185">Reference proteome</keyword>
<dbReference type="InterPro" id="IPR019734">
    <property type="entry name" value="TPR_rpt"/>
</dbReference>
<protein>
    <submittedName>
        <fullName evidence="2">Uncharacterized protein</fullName>
    </submittedName>
</protein>
<evidence type="ECO:0000256" key="1">
    <source>
        <dbReference type="PROSITE-ProRule" id="PRU00339"/>
    </source>
</evidence>
<dbReference type="SMART" id="SM00028">
    <property type="entry name" value="TPR"/>
    <property type="match status" value="2"/>
</dbReference>
<dbReference type="AlphaFoldDB" id="A0A1I1KJ87"/>
<sequence>MLKPLYSKILYLLIILTLPGCATMQFRDLFSGYAQQMEPVKFQANNGQFKQAIASTPERSVSDTNYVLALLEKGRLSHLSGDYPTSIKLFSQASHYIDEQKLKAKLQVSKGFQNVGAIVSNDSAITYVVPDYEQSMMHSYQALNYLYQKNTEAALVEIRKANLVQRAALENNFDAINDAIDSLENEVEVDWQSISDTYPEMENIVGKAKNGFQNAYTFYISGVLYEASGELNDAYIDYKKALEIYPENTYLQQDVLKIAKKLGMTDDLQKFEKRFGKYTSKNVKNDGQIVVVYEQDLVEARDEMVLRLPVYTSKDDMRFYSLALPVYNNKQQVSHVANFQLDSKALKFSQIVKVEALAAQTLKSQLPGLITRQVLRLIAKEKVRKKMSKEAGDVGNILANLYNLASERADTRSWLTLPQSTNILRTYVKEGEHHLVLNIGGKHKKIEVDVKPNRITLVNITAMSNHIGYKTINL</sequence>
<accession>A0A1I1KJ87</accession>
<dbReference type="EMBL" id="FOLO01000013">
    <property type="protein sequence ID" value="SFC60332.1"/>
    <property type="molecule type" value="Genomic_DNA"/>
</dbReference>
<dbReference type="SUPFAM" id="SSF48452">
    <property type="entry name" value="TPR-like"/>
    <property type="match status" value="1"/>
</dbReference>
<dbReference type="STRING" id="1123010.SAMN02745724_02063"/>
<dbReference type="OrthoDB" id="9769023at2"/>
<reference evidence="2 3" key="1">
    <citation type="submission" date="2016-10" db="EMBL/GenBank/DDBJ databases">
        <authorList>
            <person name="de Groot N.N."/>
        </authorList>
    </citation>
    <scope>NUCLEOTIDE SEQUENCE [LARGE SCALE GENOMIC DNA]</scope>
    <source>
        <strain evidence="2 3">DSM 6059</strain>
    </source>
</reference>
<dbReference type="InterPro" id="IPR011990">
    <property type="entry name" value="TPR-like_helical_dom_sf"/>
</dbReference>
<dbReference type="Proteomes" id="UP000198862">
    <property type="component" value="Unassembled WGS sequence"/>
</dbReference>
<proteinExistence type="predicted"/>
<evidence type="ECO:0000313" key="2">
    <source>
        <dbReference type="EMBL" id="SFC60332.1"/>
    </source>
</evidence>
<evidence type="ECO:0000313" key="3">
    <source>
        <dbReference type="Proteomes" id="UP000198862"/>
    </source>
</evidence>
<keyword evidence="1" id="KW-0802">TPR repeat</keyword>
<name>A0A1I1KJ87_9GAMM</name>
<dbReference type="Gene3D" id="1.25.40.10">
    <property type="entry name" value="Tetratricopeptide repeat domain"/>
    <property type="match status" value="1"/>
</dbReference>